<dbReference type="HOGENOM" id="CLU_3161030_0_0_1"/>
<protein>
    <submittedName>
        <fullName evidence="1">Uncharacterized protein</fullName>
    </submittedName>
</protein>
<keyword evidence="2" id="KW-1185">Reference proteome</keyword>
<evidence type="ECO:0000313" key="2">
    <source>
        <dbReference type="Proteomes" id="UP000009183"/>
    </source>
</evidence>
<evidence type="ECO:0000313" key="1">
    <source>
        <dbReference type="EMBL" id="CBI39209.3"/>
    </source>
</evidence>
<accession>D7U8Z5</accession>
<gene>
    <name evidence="1" type="ordered locus">VIT_18s0041g02310</name>
</gene>
<dbReference type="InParanoid" id="D7U8Z5"/>
<dbReference type="PaxDb" id="29760-VIT_18s0041g02310.t01"/>
<dbReference type="AlphaFoldDB" id="D7U8Z5"/>
<organism evidence="1 2">
    <name type="scientific">Vitis vinifera</name>
    <name type="common">Grape</name>
    <dbReference type="NCBI Taxonomy" id="29760"/>
    <lineage>
        <taxon>Eukaryota</taxon>
        <taxon>Viridiplantae</taxon>
        <taxon>Streptophyta</taxon>
        <taxon>Embryophyta</taxon>
        <taxon>Tracheophyta</taxon>
        <taxon>Spermatophyta</taxon>
        <taxon>Magnoliopsida</taxon>
        <taxon>eudicotyledons</taxon>
        <taxon>Gunneridae</taxon>
        <taxon>Pentapetalae</taxon>
        <taxon>rosids</taxon>
        <taxon>Vitales</taxon>
        <taxon>Vitaceae</taxon>
        <taxon>Viteae</taxon>
        <taxon>Vitis</taxon>
    </lineage>
</organism>
<reference evidence="2" key="1">
    <citation type="journal article" date="2007" name="Nature">
        <title>The grapevine genome sequence suggests ancestral hexaploidization in major angiosperm phyla.</title>
        <authorList>
            <consortium name="The French-Italian Public Consortium for Grapevine Genome Characterization."/>
            <person name="Jaillon O."/>
            <person name="Aury J.-M."/>
            <person name="Noel B."/>
            <person name="Policriti A."/>
            <person name="Clepet C."/>
            <person name="Casagrande A."/>
            <person name="Choisne N."/>
            <person name="Aubourg S."/>
            <person name="Vitulo N."/>
            <person name="Jubin C."/>
            <person name="Vezzi A."/>
            <person name="Legeai F."/>
            <person name="Hugueney P."/>
            <person name="Dasilva C."/>
            <person name="Horner D."/>
            <person name="Mica E."/>
            <person name="Jublot D."/>
            <person name="Poulain J."/>
            <person name="Bruyere C."/>
            <person name="Billault A."/>
            <person name="Segurens B."/>
            <person name="Gouyvenoux M."/>
            <person name="Ugarte E."/>
            <person name="Cattonaro F."/>
            <person name="Anthouard V."/>
            <person name="Vico V."/>
            <person name="Del Fabbro C."/>
            <person name="Alaux M."/>
            <person name="Di Gaspero G."/>
            <person name="Dumas V."/>
            <person name="Felice N."/>
            <person name="Paillard S."/>
            <person name="Juman I."/>
            <person name="Moroldo M."/>
            <person name="Scalabrin S."/>
            <person name="Canaguier A."/>
            <person name="Le Clainche I."/>
            <person name="Malacrida G."/>
            <person name="Durand E."/>
            <person name="Pesole G."/>
            <person name="Laucou V."/>
            <person name="Chatelet P."/>
            <person name="Merdinoglu D."/>
            <person name="Delledonne M."/>
            <person name="Pezzotti M."/>
            <person name="Lecharny A."/>
            <person name="Scarpelli C."/>
            <person name="Artiguenave F."/>
            <person name="Pe M.E."/>
            <person name="Valle G."/>
            <person name="Morgante M."/>
            <person name="Caboche M."/>
            <person name="Adam-Blondon A.-F."/>
            <person name="Weissenbach J."/>
            <person name="Quetier F."/>
            <person name="Wincker P."/>
        </authorList>
    </citation>
    <scope>NUCLEOTIDE SEQUENCE [LARGE SCALE GENOMIC DNA]</scope>
    <source>
        <strain evidence="2">cv. Pinot noir / PN40024</strain>
    </source>
</reference>
<proteinExistence type="predicted"/>
<dbReference type="Proteomes" id="UP000009183">
    <property type="component" value="Chromosome 18"/>
</dbReference>
<name>D7U8Z5_VITVI</name>
<sequence>MPTLANLSIPLSCQIICGWPMFHRFYSSMIRNGVTSSFHLVQAGSPAL</sequence>
<dbReference type="EMBL" id="FN596744">
    <property type="protein sequence ID" value="CBI39209.3"/>
    <property type="molecule type" value="Genomic_DNA"/>
</dbReference>